<dbReference type="Pfam" id="PF14255">
    <property type="entry name" value="Zn_ribbon_21"/>
    <property type="match status" value="1"/>
</dbReference>
<dbReference type="AlphaFoldDB" id="A0A151CIJ4"/>
<protein>
    <recommendedName>
        <fullName evidence="3">CPXCG motif-containing cysteine-rich protein</fullName>
    </recommendedName>
</protein>
<dbReference type="OrthoDB" id="9814566at2"/>
<keyword evidence="2" id="KW-1185">Reference proteome</keyword>
<evidence type="ECO:0008006" key="3">
    <source>
        <dbReference type="Google" id="ProtNLM"/>
    </source>
</evidence>
<proteinExistence type="predicted"/>
<dbReference type="Proteomes" id="UP000075359">
    <property type="component" value="Unassembled WGS sequence"/>
</dbReference>
<dbReference type="EMBL" id="LNKT01000001">
    <property type="protein sequence ID" value="KYJ87360.1"/>
    <property type="molecule type" value="Genomic_DNA"/>
</dbReference>
<sequence length="73" mass="8804">MAHRTVWEEGGKVMEHFFICPYCWEQISMILDPSEEESEYIEDCEVCCRPIELHFRFNGERLVSFEVRRMEGI</sequence>
<evidence type="ECO:0000313" key="2">
    <source>
        <dbReference type="Proteomes" id="UP000075359"/>
    </source>
</evidence>
<evidence type="ECO:0000313" key="1">
    <source>
        <dbReference type="EMBL" id="KYJ87360.1"/>
    </source>
</evidence>
<organism evidence="1 2">
    <name type="scientific">Sulfurovum riftiae</name>
    <dbReference type="NCBI Taxonomy" id="1630136"/>
    <lineage>
        <taxon>Bacteria</taxon>
        <taxon>Pseudomonadati</taxon>
        <taxon>Campylobacterota</taxon>
        <taxon>Epsilonproteobacteria</taxon>
        <taxon>Campylobacterales</taxon>
        <taxon>Sulfurovaceae</taxon>
        <taxon>Sulfurovum</taxon>
    </lineage>
</organism>
<comment type="caution">
    <text evidence="1">The sequence shown here is derived from an EMBL/GenBank/DDBJ whole genome shotgun (WGS) entry which is preliminary data.</text>
</comment>
<gene>
    <name evidence="1" type="ORF">AS592_09550</name>
</gene>
<dbReference type="STRING" id="1630136.AS592_09550"/>
<accession>A0A151CIJ4</accession>
<name>A0A151CIJ4_9BACT</name>
<reference evidence="1 2" key="1">
    <citation type="submission" date="2015-11" db="EMBL/GenBank/DDBJ databases">
        <title>Draft genome of Sulfurovum riftiae 1812E, a member of the Epsilonproteobacteria isolated from the tube of the deep-sea hydrothermal vent tubewom Riftia pachyptila.</title>
        <authorList>
            <person name="Vetriani C."/>
            <person name="Giovannelli D."/>
        </authorList>
    </citation>
    <scope>NUCLEOTIDE SEQUENCE [LARGE SCALE GENOMIC DNA]</scope>
    <source>
        <strain evidence="1 2">1812E</strain>
    </source>
</reference>
<dbReference type="InterPro" id="IPR025990">
    <property type="entry name" value="zinc_ribbon_bacterial"/>
</dbReference>